<evidence type="ECO:0000259" key="3">
    <source>
        <dbReference type="SMART" id="SM01329"/>
    </source>
</evidence>
<dbReference type="Proteomes" id="UP000032430">
    <property type="component" value="Chromosome I"/>
</dbReference>
<feature type="domain" description="Isopropylmalate dehydrogenase-like" evidence="3">
    <location>
        <begin position="8"/>
        <end position="362"/>
    </location>
</feature>
<dbReference type="PROSITE" id="PS00470">
    <property type="entry name" value="IDH_IMDH"/>
    <property type="match status" value="1"/>
</dbReference>
<dbReference type="PANTHER" id="PTHR11835">
    <property type="entry name" value="DECARBOXYLATING DEHYDROGENASES-ISOCITRATE, ISOPROPYLMALATE, TARTRATE"/>
    <property type="match status" value="1"/>
</dbReference>
<dbReference type="STRING" id="1212491.LFA_0382"/>
<evidence type="ECO:0000256" key="2">
    <source>
        <dbReference type="ARBA" id="ARBA00023002"/>
    </source>
</evidence>
<dbReference type="AlphaFoldDB" id="A0A098G1J1"/>
<dbReference type="GO" id="GO:0051287">
    <property type="term" value="F:NAD binding"/>
    <property type="evidence" value="ECO:0007669"/>
    <property type="project" value="InterPro"/>
</dbReference>
<dbReference type="Pfam" id="PF00180">
    <property type="entry name" value="Iso_dh"/>
    <property type="match status" value="1"/>
</dbReference>
<evidence type="ECO:0000313" key="4">
    <source>
        <dbReference type="EMBL" id="CEG55851.1"/>
    </source>
</evidence>
<reference evidence="5" key="1">
    <citation type="submission" date="2014-09" db="EMBL/GenBank/DDBJ databases">
        <authorList>
            <person name="Gomez-Valero L."/>
        </authorList>
    </citation>
    <scope>NUCLEOTIDE SEQUENCE [LARGE SCALE GENOMIC DNA]</scope>
    <source>
        <strain evidence="5">ATCC700992</strain>
    </source>
</reference>
<keyword evidence="2" id="KW-0560">Oxidoreductase</keyword>
<dbReference type="HOGENOM" id="CLU_031953_0_1_6"/>
<dbReference type="InterPro" id="IPR024084">
    <property type="entry name" value="IsoPropMal-DH-like_dom"/>
</dbReference>
<organism evidence="4 5">
    <name type="scientific">Legionella fallonii LLAP-10</name>
    <dbReference type="NCBI Taxonomy" id="1212491"/>
    <lineage>
        <taxon>Bacteria</taxon>
        <taxon>Pseudomonadati</taxon>
        <taxon>Pseudomonadota</taxon>
        <taxon>Gammaproteobacteria</taxon>
        <taxon>Legionellales</taxon>
        <taxon>Legionellaceae</taxon>
        <taxon>Legionella</taxon>
    </lineage>
</organism>
<gene>
    <name evidence="4" type="ORF">LFA_0382</name>
</gene>
<dbReference type="KEGG" id="lfa:LFA_0382"/>
<dbReference type="Gene3D" id="3.40.718.10">
    <property type="entry name" value="Isopropylmalate Dehydrogenase"/>
    <property type="match status" value="1"/>
</dbReference>
<dbReference type="SMART" id="SM01329">
    <property type="entry name" value="Iso_dh"/>
    <property type="match status" value="1"/>
</dbReference>
<dbReference type="GO" id="GO:0006102">
    <property type="term" value="P:isocitrate metabolic process"/>
    <property type="evidence" value="ECO:0007669"/>
    <property type="project" value="TreeGrafter"/>
</dbReference>
<keyword evidence="5" id="KW-1185">Reference proteome</keyword>
<dbReference type="EMBL" id="LN614827">
    <property type="protein sequence ID" value="CEG55851.1"/>
    <property type="molecule type" value="Genomic_DNA"/>
</dbReference>
<dbReference type="InterPro" id="IPR019818">
    <property type="entry name" value="IsoCit/isopropylmalate_DH_CS"/>
</dbReference>
<dbReference type="GO" id="GO:0004449">
    <property type="term" value="F:isocitrate dehydrogenase (NAD+) activity"/>
    <property type="evidence" value="ECO:0007669"/>
    <property type="project" value="TreeGrafter"/>
</dbReference>
<dbReference type="RefSeq" id="WP_065814354.1">
    <property type="nucleotide sequence ID" value="NZ_LN614827.1"/>
</dbReference>
<evidence type="ECO:0000313" key="5">
    <source>
        <dbReference type="Proteomes" id="UP000032430"/>
    </source>
</evidence>
<evidence type="ECO:0000256" key="1">
    <source>
        <dbReference type="ARBA" id="ARBA00007769"/>
    </source>
</evidence>
<name>A0A098G1J1_9GAMM</name>
<dbReference type="SUPFAM" id="SSF53659">
    <property type="entry name" value="Isocitrate/Isopropylmalate dehydrogenase-like"/>
    <property type="match status" value="1"/>
</dbReference>
<comment type="similarity">
    <text evidence="1">Belongs to the isocitrate and isopropylmalate dehydrogenases family.</text>
</comment>
<proteinExistence type="inferred from homology"/>
<protein>
    <submittedName>
        <fullName evidence="4">Protein DlpA</fullName>
    </submittedName>
</protein>
<sequence length="393" mass="43737">MQSKEVTKIAVLPGDGIGIEVTLAAIPIIEQLRIPIKLTLGDIGWSYWQKEGNPIPEGTWQLIAESDSVLLGAITSKPQREAAKELALQFQQSNHHYVSPIIQLRQKLDLFANIRPCFSIKGSEKPFNFCIIRENTEGLYSGFDYAPPPTPIYNVITQHPRWQKTPANELSCALRLQSKNGLVRLFEYAFHYAHTNQMNRVTFADKPNVLRQSGEFAREFFEHASRQYPHINADILNADAVALWMIRRPEEFGVIVAENMFGDILSDVGAGIMGGLGFAPSANIGPQGSYFEPVHGSGPRMKSQSANPSAMFLSISMLLEHLGYQKEAQRIINAVIKVANERRWVTYDLGGNATTQEMANAIIEQCINSEEPVSGVALSFVLPKIVNQPMTRT</sequence>
<dbReference type="GO" id="GO:0000287">
    <property type="term" value="F:magnesium ion binding"/>
    <property type="evidence" value="ECO:0007669"/>
    <property type="project" value="InterPro"/>
</dbReference>
<accession>A0A098G1J1</accession>
<dbReference type="GO" id="GO:0006099">
    <property type="term" value="P:tricarboxylic acid cycle"/>
    <property type="evidence" value="ECO:0007669"/>
    <property type="project" value="TreeGrafter"/>
</dbReference>
<dbReference type="PANTHER" id="PTHR11835:SF34">
    <property type="entry name" value="ISOCITRATE DEHYDROGENASE [NAD] SUBUNIT ALPHA, MITOCHONDRIAL"/>
    <property type="match status" value="1"/>
</dbReference>